<evidence type="ECO:0000256" key="1">
    <source>
        <dbReference type="ARBA" id="ARBA00011063"/>
    </source>
</evidence>
<dbReference type="PRINTS" id="PR00719">
    <property type="entry name" value="LMWPTPASE"/>
</dbReference>
<dbReference type="PANTHER" id="PTHR11717:SF7">
    <property type="entry name" value="LOW MOLECULAR WEIGHT PHOSPHOTYROSINE PROTEIN PHOSPHATASE"/>
    <property type="match status" value="1"/>
</dbReference>
<dbReference type="InterPro" id="IPR050438">
    <property type="entry name" value="LMW_PTPase"/>
</dbReference>
<name>A0ABV4TXI0_9GAMM</name>
<evidence type="ECO:0000256" key="3">
    <source>
        <dbReference type="ARBA" id="ARBA00022801"/>
    </source>
</evidence>
<keyword evidence="4" id="KW-0904">Protein phosphatase</keyword>
<keyword evidence="7" id="KW-1185">Reference proteome</keyword>
<protein>
    <recommendedName>
        <fullName evidence="2">protein-tyrosine-phosphatase</fullName>
        <ecNumber evidence="2">3.1.3.48</ecNumber>
    </recommendedName>
</protein>
<evidence type="ECO:0000256" key="2">
    <source>
        <dbReference type="ARBA" id="ARBA00013064"/>
    </source>
</evidence>
<sequence length="162" mass="17369">MRILVVCLGNICRSPTAHAVLERKLAEAGFAGRVQVDSAGTGDYHIGGVPDPRACEAAAERGYDLTHLRARQVEPADFVRFDMILAADSENFADLVALAPGAAERAKVKYLLDYAGSPEQEIPDPYEEEAQAFGRVLDLVEEAADGLVEALQSGDWTTHASA</sequence>
<feature type="domain" description="Phosphotyrosine protein phosphatase I" evidence="5">
    <location>
        <begin position="1"/>
        <end position="150"/>
    </location>
</feature>
<dbReference type="Pfam" id="PF01451">
    <property type="entry name" value="LMWPc"/>
    <property type="match status" value="1"/>
</dbReference>
<accession>A0ABV4TXI0</accession>
<dbReference type="EMBL" id="JBGUAW010000010">
    <property type="protein sequence ID" value="MFA9462032.1"/>
    <property type="molecule type" value="Genomic_DNA"/>
</dbReference>
<dbReference type="SUPFAM" id="SSF52788">
    <property type="entry name" value="Phosphotyrosine protein phosphatases I"/>
    <property type="match status" value="1"/>
</dbReference>
<dbReference type="Proteomes" id="UP001575181">
    <property type="component" value="Unassembled WGS sequence"/>
</dbReference>
<dbReference type="InterPro" id="IPR017867">
    <property type="entry name" value="Tyr_phospatase_low_mol_wt"/>
</dbReference>
<dbReference type="InterPro" id="IPR023485">
    <property type="entry name" value="Ptyr_pPase"/>
</dbReference>
<dbReference type="Gene3D" id="3.40.50.2300">
    <property type="match status" value="1"/>
</dbReference>
<dbReference type="SMART" id="SM00226">
    <property type="entry name" value="LMWPc"/>
    <property type="match status" value="1"/>
</dbReference>
<evidence type="ECO:0000313" key="7">
    <source>
        <dbReference type="Proteomes" id="UP001575181"/>
    </source>
</evidence>
<organism evidence="6 7">
    <name type="scientific">Thiohalorhabdus methylotrophus</name>
    <dbReference type="NCBI Taxonomy" id="3242694"/>
    <lineage>
        <taxon>Bacteria</taxon>
        <taxon>Pseudomonadati</taxon>
        <taxon>Pseudomonadota</taxon>
        <taxon>Gammaproteobacteria</taxon>
        <taxon>Thiohalorhabdales</taxon>
        <taxon>Thiohalorhabdaceae</taxon>
        <taxon>Thiohalorhabdus</taxon>
    </lineage>
</organism>
<dbReference type="PANTHER" id="PTHR11717">
    <property type="entry name" value="LOW MOLECULAR WEIGHT PROTEIN TYROSINE PHOSPHATASE"/>
    <property type="match status" value="1"/>
</dbReference>
<evidence type="ECO:0000259" key="5">
    <source>
        <dbReference type="SMART" id="SM00226"/>
    </source>
</evidence>
<evidence type="ECO:0000256" key="4">
    <source>
        <dbReference type="ARBA" id="ARBA00022912"/>
    </source>
</evidence>
<evidence type="ECO:0000313" key="6">
    <source>
        <dbReference type="EMBL" id="MFA9462032.1"/>
    </source>
</evidence>
<dbReference type="RefSeq" id="WP_373656892.1">
    <property type="nucleotide sequence ID" value="NZ_JBGUAW010000010.1"/>
</dbReference>
<keyword evidence="3 6" id="KW-0378">Hydrolase</keyword>
<dbReference type="EC" id="3.1.3.48" evidence="2"/>
<comment type="caution">
    <text evidence="6">The sequence shown here is derived from an EMBL/GenBank/DDBJ whole genome shotgun (WGS) entry which is preliminary data.</text>
</comment>
<reference evidence="6 7" key="1">
    <citation type="submission" date="2024-08" db="EMBL/GenBank/DDBJ databases">
        <title>Whole-genome sequencing of halo(alkali)philic microorganisms from hypersaline lakes.</title>
        <authorList>
            <person name="Sorokin D.Y."/>
            <person name="Merkel A.Y."/>
            <person name="Messina E."/>
            <person name="Yakimov M."/>
        </authorList>
    </citation>
    <scope>NUCLEOTIDE SEQUENCE [LARGE SCALE GENOMIC DNA]</scope>
    <source>
        <strain evidence="6 7">Cl-TMA</strain>
    </source>
</reference>
<dbReference type="InterPro" id="IPR036196">
    <property type="entry name" value="Ptyr_pPase_sf"/>
</dbReference>
<comment type="similarity">
    <text evidence="1">Belongs to the low molecular weight phosphotyrosine protein phosphatase family.</text>
</comment>
<proteinExistence type="inferred from homology"/>
<dbReference type="GO" id="GO:0004725">
    <property type="term" value="F:protein tyrosine phosphatase activity"/>
    <property type="evidence" value="ECO:0007669"/>
    <property type="project" value="UniProtKB-EC"/>
</dbReference>
<gene>
    <name evidence="6" type="ORF">ACERLL_14500</name>
</gene>
<dbReference type="CDD" id="cd16343">
    <property type="entry name" value="LMWPTP"/>
    <property type="match status" value="1"/>
</dbReference>